<gene>
    <name evidence="2" type="ORF">DLK05_02895</name>
</gene>
<sequence length="103" mass="11645">MKLLASILSLYVMILVFMPCADAHISNSDYFSIIQQDQEDGHSGDIEFCSPFCFCTCCQTPSVIHTQIIPQVSFLVIEIIAPLLLEKEIVSNISFWRPPKYNS</sequence>
<dbReference type="InterPro" id="IPR046601">
    <property type="entry name" value="DUF6660"/>
</dbReference>
<evidence type="ECO:0000313" key="3">
    <source>
        <dbReference type="Proteomes" id="UP000282985"/>
    </source>
</evidence>
<proteinExistence type="predicted"/>
<keyword evidence="3" id="KW-1185">Reference proteome</keyword>
<feature type="chain" id="PRO_5019093316" description="DUF2946 domain-containing protein" evidence="1">
    <location>
        <begin position="24"/>
        <end position="103"/>
    </location>
</feature>
<dbReference type="EMBL" id="RJJX01000002">
    <property type="protein sequence ID" value="RUT79651.1"/>
    <property type="molecule type" value="Genomic_DNA"/>
</dbReference>
<dbReference type="Proteomes" id="UP000282985">
    <property type="component" value="Unassembled WGS sequence"/>
</dbReference>
<feature type="signal peptide" evidence="1">
    <location>
        <begin position="1"/>
        <end position="23"/>
    </location>
</feature>
<evidence type="ECO:0000256" key="1">
    <source>
        <dbReference type="SAM" id="SignalP"/>
    </source>
</evidence>
<organism evidence="2 3">
    <name type="scientific">Ancylomarina longa</name>
    <dbReference type="NCBI Taxonomy" id="2487017"/>
    <lineage>
        <taxon>Bacteria</taxon>
        <taxon>Pseudomonadati</taxon>
        <taxon>Bacteroidota</taxon>
        <taxon>Bacteroidia</taxon>
        <taxon>Marinilabiliales</taxon>
        <taxon>Marinifilaceae</taxon>
        <taxon>Ancylomarina</taxon>
    </lineage>
</organism>
<keyword evidence="1" id="KW-0732">Signal</keyword>
<dbReference type="Pfam" id="PF20365">
    <property type="entry name" value="DUF6660"/>
    <property type="match status" value="1"/>
</dbReference>
<name>A0A434AYK4_9BACT</name>
<accession>A0A434AYK4</accession>
<evidence type="ECO:0000313" key="2">
    <source>
        <dbReference type="EMBL" id="RUT79651.1"/>
    </source>
</evidence>
<protein>
    <recommendedName>
        <fullName evidence="4">DUF2946 domain-containing protein</fullName>
    </recommendedName>
</protein>
<dbReference type="RefSeq" id="WP_369073560.1">
    <property type="nucleotide sequence ID" value="NZ_RJJX01000002.1"/>
</dbReference>
<comment type="caution">
    <text evidence="2">The sequence shown here is derived from an EMBL/GenBank/DDBJ whole genome shotgun (WGS) entry which is preliminary data.</text>
</comment>
<evidence type="ECO:0008006" key="4">
    <source>
        <dbReference type="Google" id="ProtNLM"/>
    </source>
</evidence>
<dbReference type="AlphaFoldDB" id="A0A434AYK4"/>
<reference evidence="2 3" key="1">
    <citation type="submission" date="2018-11" db="EMBL/GenBank/DDBJ databases">
        <title>Parancylomarina longa gen. nov., sp. nov., isolated from sediments of southern Okinawa.</title>
        <authorList>
            <person name="Fu T."/>
        </authorList>
    </citation>
    <scope>NUCLEOTIDE SEQUENCE [LARGE SCALE GENOMIC DNA]</scope>
    <source>
        <strain evidence="2 3">T3-2 S1-C</strain>
    </source>
</reference>